<dbReference type="Proteomes" id="UP000284120">
    <property type="component" value="Unassembled WGS sequence"/>
</dbReference>
<feature type="transmembrane region" description="Helical" evidence="5">
    <location>
        <begin position="49"/>
        <end position="68"/>
    </location>
</feature>
<evidence type="ECO:0000259" key="6">
    <source>
        <dbReference type="Pfam" id="PF05154"/>
    </source>
</evidence>
<dbReference type="GO" id="GO:0016020">
    <property type="term" value="C:membrane"/>
    <property type="evidence" value="ECO:0007669"/>
    <property type="project" value="UniProtKB-SubCell"/>
</dbReference>
<reference evidence="7 8" key="1">
    <citation type="submission" date="2018-06" db="EMBL/GenBank/DDBJ databases">
        <title>Pedobacter endophyticus sp. nov., an endophytic bacterium isolated from a leaf of Triticum aestivum.</title>
        <authorList>
            <person name="Zhang L."/>
        </authorList>
    </citation>
    <scope>NUCLEOTIDE SEQUENCE [LARGE SCALE GENOMIC DNA]</scope>
    <source>
        <strain evidence="7 8">CM134L-2</strain>
    </source>
</reference>
<evidence type="ECO:0000256" key="2">
    <source>
        <dbReference type="ARBA" id="ARBA00022692"/>
    </source>
</evidence>
<evidence type="ECO:0000256" key="4">
    <source>
        <dbReference type="ARBA" id="ARBA00023136"/>
    </source>
</evidence>
<evidence type="ECO:0000256" key="3">
    <source>
        <dbReference type="ARBA" id="ARBA00022989"/>
    </source>
</evidence>
<gene>
    <name evidence="7" type="ORF">DPV69_13350</name>
</gene>
<feature type="domain" description="TM2" evidence="6">
    <location>
        <begin position="49"/>
        <end position="93"/>
    </location>
</feature>
<dbReference type="OrthoDB" id="9816361at2"/>
<dbReference type="EMBL" id="SAYW01000004">
    <property type="protein sequence ID" value="RWU06272.1"/>
    <property type="molecule type" value="Genomic_DNA"/>
</dbReference>
<evidence type="ECO:0000256" key="1">
    <source>
        <dbReference type="ARBA" id="ARBA00004141"/>
    </source>
</evidence>
<keyword evidence="3 5" id="KW-1133">Transmembrane helix</keyword>
<keyword evidence="4 5" id="KW-0472">Membrane</keyword>
<dbReference type="RefSeq" id="WP_113647885.1">
    <property type="nucleotide sequence ID" value="NZ_QMHN01000004.1"/>
</dbReference>
<evidence type="ECO:0000313" key="8">
    <source>
        <dbReference type="Proteomes" id="UP000284120"/>
    </source>
</evidence>
<evidence type="ECO:0000256" key="5">
    <source>
        <dbReference type="SAM" id="Phobius"/>
    </source>
</evidence>
<organism evidence="7 8">
    <name type="scientific">Pedobacter chitinilyticus</name>
    <dbReference type="NCBI Taxonomy" id="2233776"/>
    <lineage>
        <taxon>Bacteria</taxon>
        <taxon>Pseudomonadati</taxon>
        <taxon>Bacteroidota</taxon>
        <taxon>Sphingobacteriia</taxon>
        <taxon>Sphingobacteriales</taxon>
        <taxon>Sphingobacteriaceae</taxon>
        <taxon>Pedobacter</taxon>
    </lineage>
</organism>
<keyword evidence="2 5" id="KW-0812">Transmembrane</keyword>
<dbReference type="Pfam" id="PF05154">
    <property type="entry name" value="TM2"/>
    <property type="match status" value="1"/>
</dbReference>
<name>A0A443YR51_9SPHI</name>
<comment type="subcellular location">
    <subcellularLocation>
        <location evidence="1">Membrane</location>
        <topology evidence="1">Multi-pass membrane protein</topology>
    </subcellularLocation>
</comment>
<protein>
    <submittedName>
        <fullName evidence="7">TM2 domain-containing protein</fullName>
    </submittedName>
</protein>
<proteinExistence type="predicted"/>
<evidence type="ECO:0000313" key="7">
    <source>
        <dbReference type="EMBL" id="RWU06272.1"/>
    </source>
</evidence>
<feature type="transmembrane region" description="Helical" evidence="5">
    <location>
        <begin position="74"/>
        <end position="93"/>
    </location>
</feature>
<accession>A0A443YR51</accession>
<keyword evidence="8" id="KW-1185">Reference proteome</keyword>
<dbReference type="InterPro" id="IPR007829">
    <property type="entry name" value="TM2"/>
</dbReference>
<dbReference type="AlphaFoldDB" id="A0A443YR51"/>
<comment type="caution">
    <text evidence="7">The sequence shown here is derived from an EMBL/GenBank/DDBJ whole genome shotgun (WGS) entry which is preliminary data.</text>
</comment>
<sequence length="119" mass="13575">MFDQNFMSLPGITPQEYSYLQSATQGLNEQQLRTFLMIYSGKRKNPSDMLLFCIIGLFLVPGLQRFIIGQIGMGILYLLTGGLCLIGSIIDIVNHKTLAFEHNQRMVFESMQMVRMSNF</sequence>